<dbReference type="AlphaFoldDB" id="A0A014MMR5"/>
<sequence length="65" mass="7654">MSERKTITGQQFRLMFKELVDNLKDDDLVYFGTGDLSVQNPKERGMPGARREVQIRFNELYEIKT</sequence>
<organism evidence="1 2">
    <name type="scientific">Comamonas aquatica DA1877</name>
    <dbReference type="NCBI Taxonomy" id="1457173"/>
    <lineage>
        <taxon>Bacteria</taxon>
        <taxon>Pseudomonadati</taxon>
        <taxon>Pseudomonadota</taxon>
        <taxon>Betaproteobacteria</taxon>
        <taxon>Burkholderiales</taxon>
        <taxon>Comamonadaceae</taxon>
        <taxon>Comamonas</taxon>
    </lineage>
</organism>
<protein>
    <submittedName>
        <fullName evidence="1">Uncharacterized protein</fullName>
    </submittedName>
</protein>
<keyword evidence="2" id="KW-1185">Reference proteome</keyword>
<dbReference type="PATRIC" id="fig|1457173.3.peg.2647"/>
<gene>
    <name evidence="1" type="ORF">AX13_04845</name>
</gene>
<evidence type="ECO:0000313" key="1">
    <source>
        <dbReference type="EMBL" id="EXU79439.1"/>
    </source>
</evidence>
<evidence type="ECO:0000313" key="2">
    <source>
        <dbReference type="Proteomes" id="UP000020766"/>
    </source>
</evidence>
<dbReference type="Proteomes" id="UP000020766">
    <property type="component" value="Unassembled WGS sequence"/>
</dbReference>
<reference evidence="1 2" key="1">
    <citation type="submission" date="2014-01" db="EMBL/GenBank/DDBJ databases">
        <title>Interspecies Systems Biology Uncovers Metabolites Affecting C. elegans Gene Expression and Life History Traits.</title>
        <authorList>
            <person name="Watson E."/>
            <person name="Macneil L.T."/>
            <person name="Ritter A.D."/>
            <person name="Yilmaz L.S."/>
            <person name="Rosebrock A.P."/>
            <person name="Caudy A.A."/>
            <person name="Walhout A.J."/>
        </authorList>
    </citation>
    <scope>NUCLEOTIDE SEQUENCE [LARGE SCALE GENOMIC DNA]</scope>
    <source>
        <strain evidence="1 2">DA1877</strain>
    </source>
</reference>
<comment type="caution">
    <text evidence="1">The sequence shown here is derived from an EMBL/GenBank/DDBJ whole genome shotgun (WGS) entry which is preliminary data.</text>
</comment>
<dbReference type="EMBL" id="JBOK01000016">
    <property type="protein sequence ID" value="EXU79439.1"/>
    <property type="molecule type" value="Genomic_DNA"/>
</dbReference>
<accession>A0A014MMR5</accession>
<proteinExistence type="predicted"/>
<name>A0A014MMR5_9BURK</name>
<dbReference type="RefSeq" id="WP_043385102.1">
    <property type="nucleotide sequence ID" value="NZ_JBOK01000016.1"/>
</dbReference>